<keyword evidence="1" id="KW-0436">Ligase</keyword>
<evidence type="ECO:0000313" key="6">
    <source>
        <dbReference type="Proteomes" id="UP001259832"/>
    </source>
</evidence>
<dbReference type="PROSITE" id="PS51221">
    <property type="entry name" value="TTL"/>
    <property type="match status" value="1"/>
</dbReference>
<evidence type="ECO:0000256" key="2">
    <source>
        <dbReference type="ARBA" id="ARBA00022741"/>
    </source>
</evidence>
<feature type="compositionally biased region" description="Low complexity" evidence="4">
    <location>
        <begin position="734"/>
        <end position="745"/>
    </location>
</feature>
<proteinExistence type="predicted"/>
<dbReference type="SUPFAM" id="SSF56059">
    <property type="entry name" value="Glutathione synthetase ATP-binding domain-like"/>
    <property type="match status" value="1"/>
</dbReference>
<dbReference type="GO" id="GO:0070740">
    <property type="term" value="F:tubulin-glutamic acid ligase activity"/>
    <property type="evidence" value="ECO:0007669"/>
    <property type="project" value="TreeGrafter"/>
</dbReference>
<dbReference type="GO" id="GO:0036064">
    <property type="term" value="C:ciliary basal body"/>
    <property type="evidence" value="ECO:0007669"/>
    <property type="project" value="TreeGrafter"/>
</dbReference>
<evidence type="ECO:0000313" key="5">
    <source>
        <dbReference type="EMBL" id="KAK1948480.1"/>
    </source>
</evidence>
<dbReference type="PANTHER" id="PTHR12241:SF147">
    <property type="entry name" value="TUBULIN POLYGLUTAMYLASE TTLL7"/>
    <property type="match status" value="1"/>
</dbReference>
<dbReference type="SUPFAM" id="SSF52540">
    <property type="entry name" value="P-loop containing nucleoside triphosphate hydrolases"/>
    <property type="match status" value="1"/>
</dbReference>
<sequence>MSLNEHDAALSGIMGVEEMPPPAPLVKALGPQQAEIVVKRNQSKYDFVKVRVWVEDHVYVLSRYLLCRALVSAKINSRDAVQISLDLKRTLVDLNFTDIVQEQFEDFLYKTMLVFGYGEPQISCYRMMSSFHRNRVPLLIMLAGTACIGKSTLATKLADRLNLSSVLQTDLIFELMCNFSGQEKTSYITTKFQSTDDLIAEYRKECDVVRKGVKSDIDKCLKDGKSLIIEGFHIDPRLYQKTIGAPEKDSNASCSGIVVPFLLTLDDTDHHNFMTNSPDPRYRGDENAVGFRNLQDVQHYLVSHSKEEGMLPFTEVRINLHSFHGTLDHLHDVVLKRIEEVFVSTKSTEVSTRFLRSLQIDPGFWQLQVDKEKLNYWQHWCSLLSIAMENKKTLKRKTRRVSINVTLCRYEVVRRVARARGWKLVTDEKPDAKPTVCNLHWIDVPDILPTFKTLLPYQKVNHFPGMANLACKSKLARNLERMKKLFPAEYDFVPRTWILPFDQYEFQQNFNSDGESQRTFIVKPDHMCQGRGVFLTRKLSQIPKGDVLVAQQYVARPLLIDGKKFDLRIYVLVTSCSPLRVYIFKDGLVRMCTADYVTPNADNLEHRFMHLTNYAVNKHSNNFEANKGGGGDGKGSKRTLKWFFAWLKEIFPSEKIDTLWDQIGDICLKTILSVQPTLAQEYRSTFAKYTRRSNSASRSRPQANETNNDNSGVRFPRPRSAGVNSDSDSESIIDDSATSSSSTPPSCSFALLGMDVLVDEQLKPWLLEVNHLPSFGCDSPLDWSVKEPLISQTFDLLNLSTDDKGRYESEHAEALQRRLYGGTSTSIPSNTPTSNDNQRSGLPPLAVPSLPPLVVPSPRTNAPEDTAKVDMGPLQTDQLREALTKYYAHFNVDRLGHLDTIVDKYADNQNELSRSLKLKYGKSIWAFALRDPVDSNTLQQDEHIEQGVDEEQLIDFVRIYPPPSSSLQGPKYRKLLDAAQQHIDELQLRFSAPLQHRRPEVDSNGVALPPLKGAQKKEQLGRDCFGFSGTDKAQWLSAVDKKPLVVPGPMQVAAAHRLMLGHSSQKLSIKPPTPPEPLPSRSGTPMSYGHQYRERLATHKNKPTLAISQHVALVSKSWLQISKQLMVHFEQETMEIQLKVGTQDKMSQTSREVSTRGTAVRDLRVIIGQQHYETFLLPSEETEQLQVDWSAILAEMPGLRRLDLKLVPLQSKHLPELLKAAGDNCAQLESLVLPRKPELKEIMQGGSRLRRCWNGIIDYIRRVLALNYYTGKSRELQIHIGGLQHGHFGVPTFYSAVVDMLRCLSEISEEDFGAEINEQKFEVFLGNPYHSRVSKEWSSKYMQEELKPLMKRVREMHPSVMVNASLNGVSDDSFSKMDMFSMSWLPKDKGRPMFWETEEDEDYTEHDICDHPPELMNVYYEVLGINPQDEERVARDVDFEDYVERDVWRY</sequence>
<dbReference type="EMBL" id="JASMQC010000001">
    <property type="protein sequence ID" value="KAK1948480.1"/>
    <property type="molecule type" value="Genomic_DNA"/>
</dbReference>
<name>A0AAD9H1U6_9STRA</name>
<feature type="compositionally biased region" description="Polar residues" evidence="4">
    <location>
        <begin position="692"/>
        <end position="711"/>
    </location>
</feature>
<dbReference type="PANTHER" id="PTHR12241">
    <property type="entry name" value="TUBULIN POLYGLUTAMYLASE"/>
    <property type="match status" value="1"/>
</dbReference>
<comment type="caution">
    <text evidence="5">The sequence shown here is derived from an EMBL/GenBank/DDBJ whole genome shotgun (WGS) entry which is preliminary data.</text>
</comment>
<evidence type="ECO:0000256" key="1">
    <source>
        <dbReference type="ARBA" id="ARBA00022598"/>
    </source>
</evidence>
<keyword evidence="6" id="KW-1185">Reference proteome</keyword>
<dbReference type="GO" id="GO:0005524">
    <property type="term" value="F:ATP binding"/>
    <property type="evidence" value="ECO:0007669"/>
    <property type="project" value="UniProtKB-KW"/>
</dbReference>
<dbReference type="GO" id="GO:0000226">
    <property type="term" value="P:microtubule cytoskeleton organization"/>
    <property type="evidence" value="ECO:0007669"/>
    <property type="project" value="TreeGrafter"/>
</dbReference>
<feature type="region of interest" description="Disordered" evidence="4">
    <location>
        <begin position="690"/>
        <end position="745"/>
    </location>
</feature>
<evidence type="ECO:0000256" key="4">
    <source>
        <dbReference type="SAM" id="MobiDB-lite"/>
    </source>
</evidence>
<dbReference type="Gene3D" id="3.40.50.300">
    <property type="entry name" value="P-loop containing nucleotide triphosphate hydrolases"/>
    <property type="match status" value="1"/>
</dbReference>
<feature type="region of interest" description="Disordered" evidence="4">
    <location>
        <begin position="817"/>
        <end position="849"/>
    </location>
</feature>
<dbReference type="InterPro" id="IPR004344">
    <property type="entry name" value="TTL/TTLL_fam"/>
</dbReference>
<keyword evidence="3" id="KW-0067">ATP-binding</keyword>
<accession>A0AAD9H1U6</accession>
<reference evidence="5" key="1">
    <citation type="submission" date="2023-08" db="EMBL/GenBank/DDBJ databases">
        <title>Reference Genome Resource for the Citrus Pathogen Phytophthora citrophthora.</title>
        <authorList>
            <person name="Moller H."/>
            <person name="Coetzee B."/>
            <person name="Rose L.J."/>
            <person name="Van Niekerk J.M."/>
        </authorList>
    </citation>
    <scope>NUCLEOTIDE SEQUENCE</scope>
    <source>
        <strain evidence="5">STE-U-9442</strain>
    </source>
</reference>
<dbReference type="Gene3D" id="3.30.470.20">
    <property type="entry name" value="ATP-grasp fold, B domain"/>
    <property type="match status" value="1"/>
</dbReference>
<dbReference type="Pfam" id="PF03133">
    <property type="entry name" value="TTL"/>
    <property type="match status" value="2"/>
</dbReference>
<protein>
    <submittedName>
        <fullName evidence="5">Tubulin polyglutamylase ttll6</fullName>
    </submittedName>
</protein>
<evidence type="ECO:0000256" key="3">
    <source>
        <dbReference type="ARBA" id="ARBA00022840"/>
    </source>
</evidence>
<organism evidence="5 6">
    <name type="scientific">Phytophthora citrophthora</name>
    <dbReference type="NCBI Taxonomy" id="4793"/>
    <lineage>
        <taxon>Eukaryota</taxon>
        <taxon>Sar</taxon>
        <taxon>Stramenopiles</taxon>
        <taxon>Oomycota</taxon>
        <taxon>Peronosporomycetes</taxon>
        <taxon>Peronosporales</taxon>
        <taxon>Peronosporaceae</taxon>
        <taxon>Phytophthora</taxon>
    </lineage>
</organism>
<dbReference type="GO" id="GO:0015631">
    <property type="term" value="F:tubulin binding"/>
    <property type="evidence" value="ECO:0007669"/>
    <property type="project" value="TreeGrafter"/>
</dbReference>
<feature type="compositionally biased region" description="Low complexity" evidence="4">
    <location>
        <begin position="823"/>
        <end position="835"/>
    </location>
</feature>
<dbReference type="Proteomes" id="UP001259832">
    <property type="component" value="Unassembled WGS sequence"/>
</dbReference>
<dbReference type="InterPro" id="IPR027417">
    <property type="entry name" value="P-loop_NTPase"/>
</dbReference>
<gene>
    <name evidence="5" type="ORF">P3T76_000769</name>
</gene>
<keyword evidence="2" id="KW-0547">Nucleotide-binding</keyword>